<dbReference type="Proteomes" id="UP000244162">
    <property type="component" value="Unassembled WGS sequence"/>
</dbReference>
<feature type="chain" id="PRO_5015414194" description="Excinuclease ABC subunit A" evidence="1">
    <location>
        <begin position="20"/>
        <end position="134"/>
    </location>
</feature>
<proteinExistence type="predicted"/>
<dbReference type="EMBL" id="NWBU01000003">
    <property type="protein sequence ID" value="PTQ13729.1"/>
    <property type="molecule type" value="Genomic_DNA"/>
</dbReference>
<reference evidence="2 3" key="1">
    <citation type="submission" date="2017-09" db="EMBL/GenBank/DDBJ databases">
        <title>Sphingomonas panjinensis sp.nov., isolated from oil-contaminated soil.</title>
        <authorList>
            <person name="Wang L."/>
            <person name="Chen L."/>
        </authorList>
    </citation>
    <scope>NUCLEOTIDE SEQUENCE [LARGE SCALE GENOMIC DNA]</scope>
    <source>
        <strain evidence="2 3">FW-11</strain>
    </source>
</reference>
<evidence type="ECO:0008006" key="4">
    <source>
        <dbReference type="Google" id="ProtNLM"/>
    </source>
</evidence>
<evidence type="ECO:0000256" key="1">
    <source>
        <dbReference type="SAM" id="SignalP"/>
    </source>
</evidence>
<feature type="signal peptide" evidence="1">
    <location>
        <begin position="1"/>
        <end position="19"/>
    </location>
</feature>
<sequence>MTATRISLLLMVAVGLVSCQPSTLDEAQTAVKDLLNDPQSAQFKEMETPSTGVACGEVNSKNAMGGYSDYTPFVFVSDRAKPRPVAEDRGVHFYSLDGAREYFRVSEQYGCAAPGAWIQFKASMEKIGHKFAVE</sequence>
<organism evidence="2 3">
    <name type="scientific">Sphingomonas oleivorans</name>
    <dbReference type="NCBI Taxonomy" id="1735121"/>
    <lineage>
        <taxon>Bacteria</taxon>
        <taxon>Pseudomonadati</taxon>
        <taxon>Pseudomonadota</taxon>
        <taxon>Alphaproteobacteria</taxon>
        <taxon>Sphingomonadales</taxon>
        <taxon>Sphingomonadaceae</taxon>
        <taxon>Sphingomonas</taxon>
    </lineage>
</organism>
<protein>
    <recommendedName>
        <fullName evidence="4">Excinuclease ABC subunit A</fullName>
    </recommendedName>
</protein>
<gene>
    <name evidence="2" type="ORF">CLG96_00135</name>
</gene>
<evidence type="ECO:0000313" key="2">
    <source>
        <dbReference type="EMBL" id="PTQ13729.1"/>
    </source>
</evidence>
<accession>A0A2T5G3B4</accession>
<evidence type="ECO:0000313" key="3">
    <source>
        <dbReference type="Proteomes" id="UP000244162"/>
    </source>
</evidence>
<dbReference type="AlphaFoldDB" id="A0A2T5G3B4"/>
<dbReference type="PROSITE" id="PS51257">
    <property type="entry name" value="PROKAR_LIPOPROTEIN"/>
    <property type="match status" value="1"/>
</dbReference>
<keyword evidence="1" id="KW-0732">Signal</keyword>
<comment type="caution">
    <text evidence="2">The sequence shown here is derived from an EMBL/GenBank/DDBJ whole genome shotgun (WGS) entry which is preliminary data.</text>
</comment>
<keyword evidence="3" id="KW-1185">Reference proteome</keyword>
<name>A0A2T5G3B4_9SPHN</name>